<dbReference type="Proteomes" id="UP001178508">
    <property type="component" value="Chromosome 24"/>
</dbReference>
<reference evidence="1" key="1">
    <citation type="submission" date="2023-08" db="EMBL/GenBank/DDBJ databases">
        <authorList>
            <person name="Alioto T."/>
            <person name="Alioto T."/>
            <person name="Gomez Garrido J."/>
        </authorList>
    </citation>
    <scope>NUCLEOTIDE SEQUENCE</scope>
</reference>
<accession>A0AAV1HM04</accession>
<evidence type="ECO:0000313" key="1">
    <source>
        <dbReference type="EMBL" id="CAJ1087082.1"/>
    </source>
</evidence>
<dbReference type="EMBL" id="OY660887">
    <property type="protein sequence ID" value="CAJ1087082.1"/>
    <property type="molecule type" value="Genomic_DNA"/>
</dbReference>
<keyword evidence="2" id="KW-1185">Reference proteome</keyword>
<organism evidence="1 2">
    <name type="scientific">Xyrichtys novacula</name>
    <name type="common">Pearly razorfish</name>
    <name type="synonym">Hemipteronotus novacula</name>
    <dbReference type="NCBI Taxonomy" id="13765"/>
    <lineage>
        <taxon>Eukaryota</taxon>
        <taxon>Metazoa</taxon>
        <taxon>Chordata</taxon>
        <taxon>Craniata</taxon>
        <taxon>Vertebrata</taxon>
        <taxon>Euteleostomi</taxon>
        <taxon>Actinopterygii</taxon>
        <taxon>Neopterygii</taxon>
        <taxon>Teleostei</taxon>
        <taxon>Neoteleostei</taxon>
        <taxon>Acanthomorphata</taxon>
        <taxon>Eupercaria</taxon>
        <taxon>Labriformes</taxon>
        <taxon>Labridae</taxon>
        <taxon>Xyrichtys</taxon>
    </lineage>
</organism>
<dbReference type="AlphaFoldDB" id="A0AAV1HM04"/>
<gene>
    <name evidence="1" type="ORF">XNOV1_A005860</name>
</gene>
<evidence type="ECO:0000313" key="2">
    <source>
        <dbReference type="Proteomes" id="UP001178508"/>
    </source>
</evidence>
<sequence length="76" mass="8358">PSPWLSRVRLGSRRDKHTKAISPATNGCVEKRASALFTSQIGGVIYIQRSEPVLLEGFRSAKCGTFTPLARKTKEV</sequence>
<protein>
    <submittedName>
        <fullName evidence="1">Uncharacterized protein</fullName>
    </submittedName>
</protein>
<proteinExistence type="predicted"/>
<feature type="non-terminal residue" evidence="1">
    <location>
        <position position="1"/>
    </location>
</feature>
<name>A0AAV1HM04_XYRNO</name>